<reference evidence="2" key="1">
    <citation type="journal article" date="2012" name="PLoS Negl. Trop. Dis.">
        <title>A systematically improved high quality genome and transcriptome of the human blood fluke Schistosoma mansoni.</title>
        <authorList>
            <person name="Protasio A.V."/>
            <person name="Tsai I.J."/>
            <person name="Babbage A."/>
            <person name="Nichol S."/>
            <person name="Hunt M."/>
            <person name="Aslett M.A."/>
            <person name="De Silva N."/>
            <person name="Velarde G.S."/>
            <person name="Anderson T.J."/>
            <person name="Clark R.C."/>
            <person name="Davidson C."/>
            <person name="Dillon G.P."/>
            <person name="Holroyd N.E."/>
            <person name="LoVerde P.T."/>
            <person name="Lloyd C."/>
            <person name="McQuillan J."/>
            <person name="Oliveira G."/>
            <person name="Otto T.D."/>
            <person name="Parker-Manuel S.J."/>
            <person name="Quail M.A."/>
            <person name="Wilson R.A."/>
            <person name="Zerlotini A."/>
            <person name="Dunne D.W."/>
            <person name="Berriman M."/>
        </authorList>
    </citation>
    <scope>NUCLEOTIDE SEQUENCE [LARGE SCALE GENOMIC DNA]</scope>
    <source>
        <strain evidence="2">Puerto Rican</strain>
    </source>
</reference>
<proteinExistence type="predicted"/>
<dbReference type="InParanoid" id="G4M1H4"/>
<reference evidence="3" key="2">
    <citation type="submission" date="2018-12" db="UniProtKB">
        <authorList>
            <consortium name="WormBaseParasite"/>
        </authorList>
    </citation>
    <scope>IDENTIFICATION</scope>
    <source>
        <strain evidence="3">Puerto Rican</strain>
    </source>
</reference>
<evidence type="ECO:0000256" key="1">
    <source>
        <dbReference type="SAM" id="MobiDB-lite"/>
    </source>
</evidence>
<dbReference type="HOGENOM" id="CLU_3126863_0_0_1"/>
<dbReference type="AlphaFoldDB" id="G4M1H4"/>
<organism evidence="2 3">
    <name type="scientific">Schistosoma mansoni</name>
    <name type="common">Blood fluke</name>
    <dbReference type="NCBI Taxonomy" id="6183"/>
    <lineage>
        <taxon>Eukaryota</taxon>
        <taxon>Metazoa</taxon>
        <taxon>Spiralia</taxon>
        <taxon>Lophotrochozoa</taxon>
        <taxon>Platyhelminthes</taxon>
        <taxon>Trematoda</taxon>
        <taxon>Digenea</taxon>
        <taxon>Strigeidida</taxon>
        <taxon>Schistosomatoidea</taxon>
        <taxon>Schistosomatidae</taxon>
        <taxon>Schistosoma</taxon>
    </lineage>
</organism>
<feature type="region of interest" description="Disordered" evidence="1">
    <location>
        <begin position="24"/>
        <end position="50"/>
    </location>
</feature>
<keyword evidence="2" id="KW-1185">Reference proteome</keyword>
<sequence length="50" mass="5843">MEGLIIEQSSEYMGENQILQEVQHGQRKDLEVHKNQNGLTRPSKKEYSNK</sequence>
<dbReference type="RefSeq" id="XP_018647328.1">
    <property type="nucleotide sequence ID" value="XM_018791488.1"/>
</dbReference>
<accession>G4M1H4</accession>
<dbReference type="GeneID" id="8341904"/>
<protein>
    <submittedName>
        <fullName evidence="3">YpzI family protein</fullName>
    </submittedName>
</protein>
<evidence type="ECO:0000313" key="2">
    <source>
        <dbReference type="Proteomes" id="UP000008854"/>
    </source>
</evidence>
<dbReference type="CTD" id="8341904"/>
<dbReference type="Proteomes" id="UP000008854">
    <property type="component" value="Unassembled WGS sequence"/>
</dbReference>
<feature type="compositionally biased region" description="Basic and acidic residues" evidence="1">
    <location>
        <begin position="24"/>
        <end position="34"/>
    </location>
</feature>
<dbReference type="WBParaSite" id="Smp_176140.1">
    <property type="protein sequence ID" value="Smp_176140.1"/>
    <property type="gene ID" value="Smp_176140"/>
</dbReference>
<name>G4M1H4_SCHMA</name>
<evidence type="ECO:0000313" key="3">
    <source>
        <dbReference type="WBParaSite" id="Smp_176140.1"/>
    </source>
</evidence>
<dbReference type="KEGG" id="smm:Smp_176140"/>